<dbReference type="Gene3D" id="3.90.1750.20">
    <property type="entry name" value="Putative Large Serine Recombinase, Chain B, Domain 2"/>
    <property type="match status" value="1"/>
</dbReference>
<dbReference type="InterPro" id="IPR025827">
    <property type="entry name" value="Zn_ribbon_recom_dom"/>
</dbReference>
<reference evidence="2" key="1">
    <citation type="submission" date="2023-03" db="EMBL/GenBank/DDBJ databases">
        <title>Edaphobacter sp.</title>
        <authorList>
            <person name="Huber K.J."/>
            <person name="Papendorf J."/>
            <person name="Pilke C."/>
            <person name="Bunk B."/>
            <person name="Sproeer C."/>
            <person name="Pester M."/>
        </authorList>
    </citation>
    <scope>NUCLEOTIDE SEQUENCE</scope>
    <source>
        <strain evidence="2">DSM 110680</strain>
    </source>
</reference>
<protein>
    <submittedName>
        <fullName evidence="2">Recombinase family protein</fullName>
    </submittedName>
</protein>
<dbReference type="CDD" id="cd00338">
    <property type="entry name" value="Ser_Recombinase"/>
    <property type="match status" value="1"/>
</dbReference>
<dbReference type="SUPFAM" id="SSF53041">
    <property type="entry name" value="Resolvase-like"/>
    <property type="match status" value="1"/>
</dbReference>
<name>A0AAU7DFL2_9BACT</name>
<dbReference type="InterPro" id="IPR006119">
    <property type="entry name" value="Resolv_N"/>
</dbReference>
<dbReference type="GO" id="GO:0000150">
    <property type="term" value="F:DNA strand exchange activity"/>
    <property type="evidence" value="ECO:0007669"/>
    <property type="project" value="InterPro"/>
</dbReference>
<dbReference type="PROSITE" id="PS51737">
    <property type="entry name" value="RECOMBINASE_DNA_BIND"/>
    <property type="match status" value="1"/>
</dbReference>
<feature type="domain" description="Recombinase" evidence="1">
    <location>
        <begin position="162"/>
        <end position="282"/>
    </location>
</feature>
<gene>
    <name evidence="2" type="ORF">P8935_16345</name>
</gene>
<proteinExistence type="predicted"/>
<evidence type="ECO:0000259" key="1">
    <source>
        <dbReference type="PROSITE" id="PS51737"/>
    </source>
</evidence>
<dbReference type="PANTHER" id="PTHR30461:SF23">
    <property type="entry name" value="DNA RECOMBINASE-RELATED"/>
    <property type="match status" value="1"/>
</dbReference>
<dbReference type="InterPro" id="IPR050639">
    <property type="entry name" value="SSR_resolvase"/>
</dbReference>
<dbReference type="InterPro" id="IPR038109">
    <property type="entry name" value="DNA_bind_recomb_sf"/>
</dbReference>
<dbReference type="EMBL" id="CP121196">
    <property type="protein sequence ID" value="XBH16134.1"/>
    <property type="molecule type" value="Genomic_DNA"/>
</dbReference>
<dbReference type="RefSeq" id="WP_348261361.1">
    <property type="nucleotide sequence ID" value="NZ_CP121196.1"/>
</dbReference>
<dbReference type="InterPro" id="IPR011109">
    <property type="entry name" value="DNA_bind_recombinase_dom"/>
</dbReference>
<evidence type="ECO:0000313" key="2">
    <source>
        <dbReference type="EMBL" id="XBH16134.1"/>
    </source>
</evidence>
<dbReference type="AlphaFoldDB" id="A0AAU7DFL2"/>
<sequence length="498" mass="57339">MSLKVAEWIRVSDESQASPERFGIPAQRTVNRETCKQYDLEVVKTFEVSDVSGKDIMLAPETAELINLMQSGRIQGVVAREFSRLMRPDSFSDYTLLGVFQQTRTLLYLPEGPVNMSEKTGRLMASVQAAIAGFERSTIRERLHRGNEENRKSGGRFASTLPKGVGYSKEKGWFYTDQAQRVKEAYELVLSGESLNEIGRFLGMSPVGVRYMIHNPIYKGWRIYERECAEARPSKNGRQPKYRPLKQRSPENVIRAQVIKEPLVSPEVWSRACKILDVKSESSRRDRVGGIASYNGFLFCNECGRIMTPIRGSGKGYYVCLNRYQRRNCSQGYVRIAEMEGRVDSLLSWQMTDPAFLRRLVMRWEVNSRDTKNASVIDRLQLEQKALERKRVRTIDIYADGDITKQERTERLGVIAQQLGRLEEEISRLRESAQPTESSQLVEMFKVFAGFDTRPKEDRRKLLSLYIPRIRIKDGEVVSLYRLLDNVESRYDKKCSRS</sequence>
<dbReference type="Pfam" id="PF13408">
    <property type="entry name" value="Zn_ribbon_recom"/>
    <property type="match status" value="1"/>
</dbReference>
<organism evidence="2">
    <name type="scientific">Telmatobacter sp. DSM 110680</name>
    <dbReference type="NCBI Taxonomy" id="3036704"/>
    <lineage>
        <taxon>Bacteria</taxon>
        <taxon>Pseudomonadati</taxon>
        <taxon>Acidobacteriota</taxon>
        <taxon>Terriglobia</taxon>
        <taxon>Terriglobales</taxon>
        <taxon>Acidobacteriaceae</taxon>
        <taxon>Telmatobacter</taxon>
    </lineage>
</organism>
<dbReference type="GO" id="GO:0003677">
    <property type="term" value="F:DNA binding"/>
    <property type="evidence" value="ECO:0007669"/>
    <property type="project" value="InterPro"/>
</dbReference>
<dbReference type="Pfam" id="PF07508">
    <property type="entry name" value="Recombinase"/>
    <property type="match status" value="1"/>
</dbReference>
<accession>A0AAU7DFL2</accession>
<dbReference type="Gene3D" id="3.40.50.1390">
    <property type="entry name" value="Resolvase, N-terminal catalytic domain"/>
    <property type="match status" value="1"/>
</dbReference>
<dbReference type="PANTHER" id="PTHR30461">
    <property type="entry name" value="DNA-INVERTASE FROM LAMBDOID PROPHAGE"/>
    <property type="match status" value="1"/>
</dbReference>
<dbReference type="InterPro" id="IPR036162">
    <property type="entry name" value="Resolvase-like_N_sf"/>
</dbReference>
<dbReference type="SMART" id="SM00857">
    <property type="entry name" value="Resolvase"/>
    <property type="match status" value="1"/>
</dbReference>
<dbReference type="Pfam" id="PF00239">
    <property type="entry name" value="Resolvase"/>
    <property type="match status" value="1"/>
</dbReference>